<dbReference type="Pfam" id="PF02470">
    <property type="entry name" value="MlaD"/>
    <property type="match status" value="1"/>
</dbReference>
<dbReference type="InterPro" id="IPR003399">
    <property type="entry name" value="Mce/MlaD"/>
</dbReference>
<keyword evidence="1" id="KW-0812">Transmembrane</keyword>
<protein>
    <submittedName>
        <fullName evidence="3">ABC-type transporter component</fullName>
    </submittedName>
</protein>
<dbReference type="eggNOG" id="COG1463">
    <property type="taxonomic scope" value="Bacteria"/>
</dbReference>
<dbReference type="RefSeq" id="WP_022771482.1">
    <property type="nucleotide sequence ID" value="NC_022576.1"/>
</dbReference>
<evidence type="ECO:0000313" key="3">
    <source>
        <dbReference type="EMBL" id="AGX86661.1"/>
    </source>
</evidence>
<dbReference type="PANTHER" id="PTHR33371:SF4">
    <property type="entry name" value="INTERMEMBRANE PHOSPHOLIPID TRANSPORT SYSTEM BINDING PROTEIN MLAD"/>
    <property type="match status" value="1"/>
</dbReference>
<keyword evidence="4" id="KW-1185">Reference proteome</keyword>
<dbReference type="EMBL" id="CP004885">
    <property type="protein sequence ID" value="AGX86661.1"/>
    <property type="molecule type" value="Genomic_DNA"/>
</dbReference>
<keyword evidence="1" id="KW-0472">Membrane</keyword>
<dbReference type="PANTHER" id="PTHR33371">
    <property type="entry name" value="INTERMEMBRANE PHOSPHOLIPID TRANSPORT SYSTEM BINDING PROTEIN MLAD-RELATED"/>
    <property type="match status" value="1"/>
</dbReference>
<gene>
    <name evidence="3" type="ORF">Cenrod_0548</name>
</gene>
<dbReference type="KEGG" id="cbx:Cenrod_0548"/>
<accession>U5N562</accession>
<organism evidence="3 4">
    <name type="scientific">Candidatus Symbiobacter mobilis CR</name>
    <dbReference type="NCBI Taxonomy" id="946483"/>
    <lineage>
        <taxon>Bacteria</taxon>
        <taxon>Pseudomonadati</taxon>
        <taxon>Pseudomonadota</taxon>
        <taxon>Betaproteobacteria</taxon>
        <taxon>Burkholderiales</taxon>
        <taxon>Comamonadaceae</taxon>
    </lineage>
</organism>
<reference evidence="3 4" key="1">
    <citation type="journal article" date="2013" name="Genome Biol.">
        <title>Genomic analysis reveals key aspects of prokaryotic symbiosis in the phototrophic consortium "Chlorochromatium aggregatum".</title>
        <authorList>
            <person name="Liu Z."/>
            <person name="Muller J."/>
            <person name="Li T."/>
            <person name="Alvey R.M."/>
            <person name="Vogl K."/>
            <person name="Frigaard N.U."/>
            <person name="Rockwell N.C."/>
            <person name="Boyd E.S."/>
            <person name="Tomsho L.P."/>
            <person name="Schuster S.C."/>
            <person name="Henke P."/>
            <person name="Rohde M."/>
            <person name="Overmann J."/>
            <person name="Bryant D.A."/>
        </authorList>
    </citation>
    <scope>NUCLEOTIDE SEQUENCE [LARGE SCALE GENOMIC DNA]</scope>
    <source>
        <strain evidence="3">CR</strain>
    </source>
</reference>
<evidence type="ECO:0000313" key="4">
    <source>
        <dbReference type="Proteomes" id="UP000017184"/>
    </source>
</evidence>
<feature type="domain" description="Mce/MlaD" evidence="2">
    <location>
        <begin position="48"/>
        <end position="112"/>
    </location>
</feature>
<dbReference type="AlphaFoldDB" id="U5N562"/>
<feature type="transmembrane region" description="Helical" evidence="1">
    <location>
        <begin position="20"/>
        <end position="41"/>
    </location>
</feature>
<dbReference type="OrthoDB" id="8770832at2"/>
<dbReference type="InterPro" id="IPR052336">
    <property type="entry name" value="MlaD_Phospholipid_Transporter"/>
</dbReference>
<evidence type="ECO:0000256" key="1">
    <source>
        <dbReference type="SAM" id="Phobius"/>
    </source>
</evidence>
<dbReference type="STRING" id="946483.Cenrod_0548"/>
<dbReference type="HOGENOM" id="CLU_930269_0_0_4"/>
<proteinExistence type="predicted"/>
<sequence length="320" mass="34524">MDAVAPSPDDVLDTRIHRKALLVLWGVGLLVVGFVVFLLVARGVFEPTQDLTLIADNSEGVTVGMDMTFSGFPIGRVRRIDLANDGKARLLLDIPRKNARWLRTSSVFTLERGMVGDTNIRAFSGILEDPILPPGSQRTLLRGDTSAEIPRLIANARALLENLESMTLPESALNETLNHLHIVTQRMAGKHGAMEAVLGSPEQARAIVAAIARANALLAQTQRRLYGKGGLADGADRALREGTQTLQAFQATLQDARSTLAKVDAVLEHAQAIGKDVRGVSTDLGTLRSDVESSVRKLGQLADDLQRVWPLAQDPALTLP</sequence>
<dbReference type="Proteomes" id="UP000017184">
    <property type="component" value="Chromosome"/>
</dbReference>
<evidence type="ECO:0000259" key="2">
    <source>
        <dbReference type="Pfam" id="PF02470"/>
    </source>
</evidence>
<keyword evidence="1" id="KW-1133">Transmembrane helix</keyword>
<name>U5N562_9BURK</name>